<dbReference type="RefSeq" id="WP_186227707.1">
    <property type="nucleotide sequence ID" value="NZ_JACJTA010000002.1"/>
</dbReference>
<accession>A0ABR8GIX5</accession>
<keyword evidence="2" id="KW-1185">Reference proteome</keyword>
<sequence>MSNGGLDVGEHAYEAPLMRVLMAEVSTGNYAPGKLPLFRQYVFFIRKRLPTGHFIV</sequence>
<protein>
    <submittedName>
        <fullName evidence="1">Uncharacterized protein</fullName>
    </submittedName>
</protein>
<comment type="caution">
    <text evidence="1">The sequence shown here is derived from an EMBL/GenBank/DDBJ whole genome shotgun (WGS) entry which is preliminary data.</text>
</comment>
<organism evidence="1 2">
    <name type="scientific">Scytonema hofmannii FACHB-248</name>
    <dbReference type="NCBI Taxonomy" id="1842502"/>
    <lineage>
        <taxon>Bacteria</taxon>
        <taxon>Bacillati</taxon>
        <taxon>Cyanobacteriota</taxon>
        <taxon>Cyanophyceae</taxon>
        <taxon>Nostocales</taxon>
        <taxon>Scytonemataceae</taxon>
        <taxon>Scytonema</taxon>
    </lineage>
</organism>
<dbReference type="Proteomes" id="UP000660380">
    <property type="component" value="Unassembled WGS sequence"/>
</dbReference>
<gene>
    <name evidence="1" type="ORF">H6G81_01280</name>
</gene>
<proteinExistence type="predicted"/>
<evidence type="ECO:0000313" key="1">
    <source>
        <dbReference type="EMBL" id="MBD2603186.1"/>
    </source>
</evidence>
<evidence type="ECO:0000313" key="2">
    <source>
        <dbReference type="Proteomes" id="UP000660380"/>
    </source>
</evidence>
<name>A0ABR8GIX5_9CYAN</name>
<dbReference type="EMBL" id="JACJTA010000002">
    <property type="protein sequence ID" value="MBD2603186.1"/>
    <property type="molecule type" value="Genomic_DNA"/>
</dbReference>
<reference evidence="1 2" key="1">
    <citation type="journal article" date="2020" name="ISME J.">
        <title>Comparative genomics reveals insights into cyanobacterial evolution and habitat adaptation.</title>
        <authorList>
            <person name="Chen M.Y."/>
            <person name="Teng W.K."/>
            <person name="Zhao L."/>
            <person name="Hu C.X."/>
            <person name="Zhou Y.K."/>
            <person name="Han B.P."/>
            <person name="Song L.R."/>
            <person name="Shu W.S."/>
        </authorList>
    </citation>
    <scope>NUCLEOTIDE SEQUENCE [LARGE SCALE GENOMIC DNA]</scope>
    <source>
        <strain evidence="1 2">FACHB-248</strain>
    </source>
</reference>